<evidence type="ECO:0000256" key="1">
    <source>
        <dbReference type="SAM" id="Phobius"/>
    </source>
</evidence>
<feature type="transmembrane region" description="Helical" evidence="1">
    <location>
        <begin position="377"/>
        <end position="400"/>
    </location>
</feature>
<feature type="signal peptide" evidence="2">
    <location>
        <begin position="1"/>
        <end position="22"/>
    </location>
</feature>
<dbReference type="eggNOG" id="COG1266">
    <property type="taxonomic scope" value="Bacteria"/>
</dbReference>
<gene>
    <name evidence="4" type="ordered locus">Bphy_3796</name>
</gene>
<keyword evidence="1" id="KW-0812">Transmembrane</keyword>
<dbReference type="EMBL" id="CP001044">
    <property type="protein sequence ID" value="ACC72927.1"/>
    <property type="molecule type" value="Genomic_DNA"/>
</dbReference>
<proteinExistence type="predicted"/>
<keyword evidence="5" id="KW-1185">Reference proteome</keyword>
<feature type="chain" id="PRO_5002778047" evidence="2">
    <location>
        <begin position="23"/>
        <end position="602"/>
    </location>
</feature>
<dbReference type="STRING" id="391038.Bphy_3796"/>
<feature type="transmembrane region" description="Helical" evidence="1">
    <location>
        <begin position="426"/>
        <end position="444"/>
    </location>
</feature>
<dbReference type="HOGENOM" id="CLU_453312_0_0_4"/>
<feature type="transmembrane region" description="Helical" evidence="1">
    <location>
        <begin position="562"/>
        <end position="577"/>
    </location>
</feature>
<dbReference type="PANTHER" id="PTHR36435">
    <property type="entry name" value="SLR1288 PROTEIN"/>
    <property type="match status" value="1"/>
</dbReference>
<dbReference type="AlphaFoldDB" id="B2JN79"/>
<accession>B2JN79</accession>
<evidence type="ECO:0000313" key="5">
    <source>
        <dbReference type="Proteomes" id="UP000001192"/>
    </source>
</evidence>
<keyword evidence="1" id="KW-0472">Membrane</keyword>
<dbReference type="InterPro" id="IPR003675">
    <property type="entry name" value="Rce1/LyrA-like_dom"/>
</dbReference>
<keyword evidence="2" id="KW-0732">Signal</keyword>
<dbReference type="RefSeq" id="WP_012403100.1">
    <property type="nucleotide sequence ID" value="NC_010623.1"/>
</dbReference>
<feature type="transmembrane region" description="Helical" evidence="1">
    <location>
        <begin position="334"/>
        <end position="356"/>
    </location>
</feature>
<name>B2JN79_PARP8</name>
<dbReference type="GO" id="GO:0004175">
    <property type="term" value="F:endopeptidase activity"/>
    <property type="evidence" value="ECO:0007669"/>
    <property type="project" value="UniProtKB-ARBA"/>
</dbReference>
<organism evidence="4 5">
    <name type="scientific">Paraburkholderia phymatum (strain DSM 17167 / CIP 108236 / LMG 21445 / STM815)</name>
    <name type="common">Burkholderia phymatum</name>
    <dbReference type="NCBI Taxonomy" id="391038"/>
    <lineage>
        <taxon>Bacteria</taxon>
        <taxon>Pseudomonadati</taxon>
        <taxon>Pseudomonadota</taxon>
        <taxon>Betaproteobacteria</taxon>
        <taxon>Burkholderiales</taxon>
        <taxon>Burkholderiaceae</taxon>
        <taxon>Paraburkholderia</taxon>
    </lineage>
</organism>
<dbReference type="GO" id="GO:0080120">
    <property type="term" value="P:CAAX-box protein maturation"/>
    <property type="evidence" value="ECO:0007669"/>
    <property type="project" value="UniProtKB-ARBA"/>
</dbReference>
<feature type="transmembrane region" description="Helical" evidence="1">
    <location>
        <begin position="505"/>
        <end position="528"/>
    </location>
</feature>
<reference evidence="5" key="1">
    <citation type="journal article" date="2014" name="Stand. Genomic Sci.">
        <title>Complete genome sequence of Burkholderia phymatum STM815(T), a broad host range and efficient nitrogen-fixing symbiont of Mimosa species.</title>
        <authorList>
            <person name="Moulin L."/>
            <person name="Klonowska A."/>
            <person name="Caroline B."/>
            <person name="Booth K."/>
            <person name="Vriezen J.A."/>
            <person name="Melkonian R."/>
            <person name="James E.K."/>
            <person name="Young J.P."/>
            <person name="Bena G."/>
            <person name="Hauser L."/>
            <person name="Land M."/>
            <person name="Kyrpides N."/>
            <person name="Bruce D."/>
            <person name="Chain P."/>
            <person name="Copeland A."/>
            <person name="Pitluck S."/>
            <person name="Woyke T."/>
            <person name="Lizotte-Waniewski M."/>
            <person name="Bristow J."/>
            <person name="Riley M."/>
        </authorList>
    </citation>
    <scope>NUCLEOTIDE SEQUENCE [LARGE SCALE GENOMIC DNA]</scope>
    <source>
        <strain evidence="5">DSM 17167 / CIP 108236 / LMG 21445 / STM815</strain>
    </source>
</reference>
<keyword evidence="1" id="KW-1133">Transmembrane helix</keyword>
<dbReference type="PANTHER" id="PTHR36435:SF1">
    <property type="entry name" value="CAAX AMINO TERMINAL PROTEASE FAMILY PROTEIN"/>
    <property type="match status" value="1"/>
</dbReference>
<sequence length="602" mass="65129" precursor="true">MKPLGKYLLAWVAVLICQLCHAGGTLPTPDLLHSADRASALVSRQQQAAYEKVLDAYDAAQQQRPDDAALAIARCTFIQHYAWSEDLAWTDVATKDLDACRTRLDKQFPSNADAMLFNLERRFGKDAVSSGEPLVARSAGWTAAQKARLHAALSRAYAMQKDDRRAGDEAVTAARLDPASPQLLDAVRYLGRQGKVQEGAALLAASPVSKIGWQESRRIDTAVDALTSAAALDELRRADEVSVKIGTYTRARALQHAGNSTAAQSVLSADRAPIKNETPPLRQLRLDVAFDTHDASAAAAVIADENSRTHNATRLTSAYAHLLFLSPAVAFTRALLPLAFSCLMTVAIIACLPGLLMFPVHYRGVVRLRKGKPSEPLFAGIGLRHAWYALSLFSVVLWLVMSFHSGTALIAQVKDKVGRAGSQSDLVIAYVWTLLFAAAGLAWIMRRIAWRGLWGSGRWRPQWMLPAAGVLSINMLRWATASHAPHVADTSVVSFAQSIVIGAKAMGSLPLAVVILCVAVPIIEELVFRGGLLGGLSRHLGFRWSNLIQAVVFASMHQDGRAFAYLFLLALVAGWLAKKTKGLAMPMLLHAVNNAIFVATVA</sequence>
<dbReference type="Pfam" id="PF02517">
    <property type="entry name" value="Rce1-like"/>
    <property type="match status" value="1"/>
</dbReference>
<dbReference type="KEGG" id="bph:Bphy_3796"/>
<protein>
    <submittedName>
        <fullName evidence="4">Abortive infection protein</fullName>
    </submittedName>
</protein>
<dbReference type="InterPro" id="IPR052710">
    <property type="entry name" value="CAAX_protease"/>
</dbReference>
<evidence type="ECO:0000313" key="4">
    <source>
        <dbReference type="EMBL" id="ACC72927.1"/>
    </source>
</evidence>
<evidence type="ECO:0000256" key="2">
    <source>
        <dbReference type="SAM" id="SignalP"/>
    </source>
</evidence>
<feature type="domain" description="CAAX prenyl protease 2/Lysostaphin resistance protein A-like" evidence="3">
    <location>
        <begin position="509"/>
        <end position="596"/>
    </location>
</feature>
<dbReference type="Proteomes" id="UP000001192">
    <property type="component" value="Chromosome 2"/>
</dbReference>
<evidence type="ECO:0000259" key="3">
    <source>
        <dbReference type="Pfam" id="PF02517"/>
    </source>
</evidence>
<dbReference type="OrthoDB" id="9782250at2"/>